<sequence length="100" mass="11673">MKALARRGRGLNARRQATLPSYFHAWFKESRLEYMIAVFFIYWWSHDLPSSKLRVQSKLSQRANVSKALWECLTDSRGVKPLHERTCGGFTRKEPSGDTR</sequence>
<dbReference type="EMBL" id="KL367621">
    <property type="protein sequence ID" value="KFD61525.1"/>
    <property type="molecule type" value="Genomic_DNA"/>
</dbReference>
<dbReference type="Proteomes" id="UP000030758">
    <property type="component" value="Unassembled WGS sequence"/>
</dbReference>
<protein>
    <submittedName>
        <fullName evidence="2">Uncharacterized protein</fullName>
    </submittedName>
</protein>
<keyword evidence="4" id="KW-1185">Reference proteome</keyword>
<name>A0A085MWC6_9BILA</name>
<dbReference type="Proteomes" id="UP000030764">
    <property type="component" value="Unassembled WGS sequence"/>
</dbReference>
<dbReference type="AlphaFoldDB" id="A0A085MWC6"/>
<evidence type="ECO:0000313" key="1">
    <source>
        <dbReference type="EMBL" id="KFD46620.1"/>
    </source>
</evidence>
<proteinExistence type="predicted"/>
<gene>
    <name evidence="1" type="ORF">M513_12475</name>
    <name evidence="2" type="ORF">M514_12475</name>
    <name evidence="3" type="ORF">M514_26338</name>
</gene>
<evidence type="ECO:0000313" key="2">
    <source>
        <dbReference type="EMBL" id="KFD61522.1"/>
    </source>
</evidence>
<dbReference type="EMBL" id="KL363360">
    <property type="protein sequence ID" value="KFD46620.1"/>
    <property type="molecule type" value="Genomic_DNA"/>
</dbReference>
<accession>A0A085MWC6</accession>
<evidence type="ECO:0000313" key="4">
    <source>
        <dbReference type="Proteomes" id="UP000030764"/>
    </source>
</evidence>
<dbReference type="EMBL" id="KL367621">
    <property type="protein sequence ID" value="KFD61522.1"/>
    <property type="molecule type" value="Genomic_DNA"/>
</dbReference>
<organism evidence="2">
    <name type="scientific">Trichuris suis</name>
    <name type="common">pig whipworm</name>
    <dbReference type="NCBI Taxonomy" id="68888"/>
    <lineage>
        <taxon>Eukaryota</taxon>
        <taxon>Metazoa</taxon>
        <taxon>Ecdysozoa</taxon>
        <taxon>Nematoda</taxon>
        <taxon>Enoplea</taxon>
        <taxon>Dorylaimia</taxon>
        <taxon>Trichinellida</taxon>
        <taxon>Trichuridae</taxon>
        <taxon>Trichuris</taxon>
    </lineage>
</organism>
<evidence type="ECO:0000313" key="3">
    <source>
        <dbReference type="EMBL" id="KFD61525.1"/>
    </source>
</evidence>
<reference evidence="2 4" key="1">
    <citation type="journal article" date="2014" name="Nat. Genet.">
        <title>Genome and transcriptome of the porcine whipworm Trichuris suis.</title>
        <authorList>
            <person name="Jex A.R."/>
            <person name="Nejsum P."/>
            <person name="Schwarz E.M."/>
            <person name="Hu L."/>
            <person name="Young N.D."/>
            <person name="Hall R.S."/>
            <person name="Korhonen P.K."/>
            <person name="Liao S."/>
            <person name="Thamsborg S."/>
            <person name="Xia J."/>
            <person name="Xu P."/>
            <person name="Wang S."/>
            <person name="Scheerlinck J.P."/>
            <person name="Hofmann A."/>
            <person name="Sternberg P.W."/>
            <person name="Wang J."/>
            <person name="Gasser R.B."/>
        </authorList>
    </citation>
    <scope>NUCLEOTIDE SEQUENCE [LARGE SCALE GENOMIC DNA]</scope>
    <source>
        <strain evidence="2">DCEP-RM93F</strain>
        <strain evidence="1">DCEP-RM93M</strain>
    </source>
</reference>